<sequence length="39" mass="4632">IGHFIIYLHRKMTWHAHMAIFNVPRIVYVLMIKLKGLLG</sequence>
<reference evidence="3" key="1">
    <citation type="journal article" date="2005" name="Nature">
        <title>The map-based sequence of the rice genome.</title>
        <authorList>
            <consortium name="International rice genome sequencing project (IRGSP)"/>
            <person name="Matsumoto T."/>
            <person name="Wu J."/>
            <person name="Kanamori H."/>
            <person name="Katayose Y."/>
            <person name="Fujisawa M."/>
            <person name="Namiki N."/>
            <person name="Mizuno H."/>
            <person name="Yamamoto K."/>
            <person name="Antonio B.A."/>
            <person name="Baba T."/>
            <person name="Sakata K."/>
            <person name="Nagamura Y."/>
            <person name="Aoki H."/>
            <person name="Arikawa K."/>
            <person name="Arita K."/>
            <person name="Bito T."/>
            <person name="Chiden Y."/>
            <person name="Fujitsuka N."/>
            <person name="Fukunaka R."/>
            <person name="Hamada M."/>
            <person name="Harada C."/>
            <person name="Hayashi A."/>
            <person name="Hijishita S."/>
            <person name="Honda M."/>
            <person name="Hosokawa S."/>
            <person name="Ichikawa Y."/>
            <person name="Idonuma A."/>
            <person name="Iijima M."/>
            <person name="Ikeda M."/>
            <person name="Ikeno M."/>
            <person name="Ito K."/>
            <person name="Ito S."/>
            <person name="Ito T."/>
            <person name="Ito Y."/>
            <person name="Ito Y."/>
            <person name="Iwabuchi A."/>
            <person name="Kamiya K."/>
            <person name="Karasawa W."/>
            <person name="Kurita K."/>
            <person name="Katagiri S."/>
            <person name="Kikuta A."/>
            <person name="Kobayashi H."/>
            <person name="Kobayashi N."/>
            <person name="Machita K."/>
            <person name="Maehara T."/>
            <person name="Masukawa M."/>
            <person name="Mizubayashi T."/>
            <person name="Mukai Y."/>
            <person name="Nagasaki H."/>
            <person name="Nagata Y."/>
            <person name="Naito S."/>
            <person name="Nakashima M."/>
            <person name="Nakama Y."/>
            <person name="Nakamichi Y."/>
            <person name="Nakamura M."/>
            <person name="Meguro A."/>
            <person name="Negishi M."/>
            <person name="Ohta I."/>
            <person name="Ohta T."/>
            <person name="Okamoto M."/>
            <person name="Ono N."/>
            <person name="Saji S."/>
            <person name="Sakaguchi M."/>
            <person name="Sakai K."/>
            <person name="Shibata M."/>
            <person name="Shimokawa T."/>
            <person name="Song J."/>
            <person name="Takazaki Y."/>
            <person name="Terasawa K."/>
            <person name="Tsugane M."/>
            <person name="Tsuji K."/>
            <person name="Ueda S."/>
            <person name="Waki K."/>
            <person name="Yamagata H."/>
            <person name="Yamamoto M."/>
            <person name="Yamamoto S."/>
            <person name="Yamane H."/>
            <person name="Yoshiki S."/>
            <person name="Yoshihara R."/>
            <person name="Yukawa K."/>
            <person name="Zhong H."/>
            <person name="Yano M."/>
            <person name="Yuan Q."/>
            <person name="Ouyang S."/>
            <person name="Liu J."/>
            <person name="Jones K.M."/>
            <person name="Gansberger K."/>
            <person name="Moffat K."/>
            <person name="Hill J."/>
            <person name="Bera J."/>
            <person name="Fadrosh D."/>
            <person name="Jin S."/>
            <person name="Johri S."/>
            <person name="Kim M."/>
            <person name="Overton L."/>
            <person name="Reardon M."/>
            <person name="Tsitrin T."/>
            <person name="Vuong H."/>
            <person name="Weaver B."/>
            <person name="Ciecko A."/>
            <person name="Tallon L."/>
            <person name="Jackson J."/>
            <person name="Pai G."/>
            <person name="Aken S.V."/>
            <person name="Utterback T."/>
            <person name="Reidmuller S."/>
            <person name="Feldblyum T."/>
            <person name="Hsiao J."/>
            <person name="Zismann V."/>
            <person name="Iobst S."/>
            <person name="de Vazeille A.R."/>
            <person name="Buell C.R."/>
            <person name="Ying K."/>
            <person name="Li Y."/>
            <person name="Lu T."/>
            <person name="Huang Y."/>
            <person name="Zhao Q."/>
            <person name="Feng Q."/>
            <person name="Zhang L."/>
            <person name="Zhu J."/>
            <person name="Weng Q."/>
            <person name="Mu J."/>
            <person name="Lu Y."/>
            <person name="Fan D."/>
            <person name="Liu Y."/>
            <person name="Guan J."/>
            <person name="Zhang Y."/>
            <person name="Yu S."/>
            <person name="Liu X."/>
            <person name="Zhang Y."/>
            <person name="Hong G."/>
            <person name="Han B."/>
            <person name="Choisne N."/>
            <person name="Demange N."/>
            <person name="Orjeda G."/>
            <person name="Samain S."/>
            <person name="Cattolico L."/>
            <person name="Pelletier E."/>
            <person name="Couloux A."/>
            <person name="Segurens B."/>
            <person name="Wincker P."/>
            <person name="D'Hont A."/>
            <person name="Scarpelli C."/>
            <person name="Weissenbach J."/>
            <person name="Salanoubat M."/>
            <person name="Quetier F."/>
            <person name="Yu Y."/>
            <person name="Kim H.R."/>
            <person name="Rambo T."/>
            <person name="Currie J."/>
            <person name="Collura K."/>
            <person name="Luo M."/>
            <person name="Yang T."/>
            <person name="Ammiraju J.S.S."/>
            <person name="Engler F."/>
            <person name="Soderlund C."/>
            <person name="Wing R.A."/>
            <person name="Palmer L.E."/>
            <person name="de la Bastide M."/>
            <person name="Spiegel L."/>
            <person name="Nascimento L."/>
            <person name="Zutavern T."/>
            <person name="O'Shaughnessy A."/>
            <person name="Dike S."/>
            <person name="Dedhia N."/>
            <person name="Preston R."/>
            <person name="Balija V."/>
            <person name="McCombie W.R."/>
            <person name="Chow T."/>
            <person name="Chen H."/>
            <person name="Chung M."/>
            <person name="Chen C."/>
            <person name="Shaw J."/>
            <person name="Wu H."/>
            <person name="Hsiao K."/>
            <person name="Chao Y."/>
            <person name="Chu M."/>
            <person name="Cheng C."/>
            <person name="Hour A."/>
            <person name="Lee P."/>
            <person name="Lin S."/>
            <person name="Lin Y."/>
            <person name="Liou J."/>
            <person name="Liu S."/>
            <person name="Hsing Y."/>
            <person name="Raghuvanshi S."/>
            <person name="Mohanty A."/>
            <person name="Bharti A.K."/>
            <person name="Gaur A."/>
            <person name="Gupta V."/>
            <person name="Kumar D."/>
            <person name="Ravi V."/>
            <person name="Vij S."/>
            <person name="Kapur A."/>
            <person name="Khurana P."/>
            <person name="Khurana P."/>
            <person name="Khurana J.P."/>
            <person name="Tyagi A.K."/>
            <person name="Gaikwad K."/>
            <person name="Singh A."/>
            <person name="Dalal V."/>
            <person name="Srivastava S."/>
            <person name="Dixit A."/>
            <person name="Pal A.K."/>
            <person name="Ghazi I.A."/>
            <person name="Yadav M."/>
            <person name="Pandit A."/>
            <person name="Bhargava A."/>
            <person name="Sureshbabu K."/>
            <person name="Batra K."/>
            <person name="Sharma T.R."/>
            <person name="Mohapatra T."/>
            <person name="Singh N.K."/>
            <person name="Messing J."/>
            <person name="Nelson A.B."/>
            <person name="Fuks G."/>
            <person name="Kavchok S."/>
            <person name="Keizer G."/>
            <person name="Linton E."/>
            <person name="Llaca V."/>
            <person name="Song R."/>
            <person name="Tanyolac B."/>
            <person name="Young S."/>
            <person name="Ho-Il K."/>
            <person name="Hahn J.H."/>
            <person name="Sangsakoo G."/>
            <person name="Vanavichit A."/>
            <person name="de Mattos Luiz.A.T."/>
            <person name="Zimmer P.D."/>
            <person name="Malone G."/>
            <person name="Dellagostin O."/>
            <person name="de Oliveira A.C."/>
            <person name="Bevan M."/>
            <person name="Bancroft I."/>
            <person name="Minx P."/>
            <person name="Cordum H."/>
            <person name="Wilson R."/>
            <person name="Cheng Z."/>
            <person name="Jin W."/>
            <person name="Jiang J."/>
            <person name="Leong S.A."/>
            <person name="Iwama H."/>
            <person name="Gojobori T."/>
            <person name="Itoh T."/>
            <person name="Niimura Y."/>
            <person name="Fujii Y."/>
            <person name="Habara T."/>
            <person name="Sakai H."/>
            <person name="Sato Y."/>
            <person name="Wilson G."/>
            <person name="Kumar K."/>
            <person name="McCouch S."/>
            <person name="Juretic N."/>
            <person name="Hoen D."/>
            <person name="Wright S."/>
            <person name="Bruskiewich R."/>
            <person name="Bureau T."/>
            <person name="Miyao A."/>
            <person name="Hirochika H."/>
            <person name="Nishikawa T."/>
            <person name="Kadowaki K."/>
            <person name="Sugiura M."/>
            <person name="Burr B."/>
            <person name="Sasaki T."/>
        </authorList>
    </citation>
    <scope>NUCLEOTIDE SEQUENCE [LARGE SCALE GENOMIC DNA]</scope>
    <source>
        <strain evidence="3">cv. Nipponbare</strain>
    </source>
</reference>
<evidence type="ECO:0000256" key="1">
    <source>
        <dbReference type="SAM" id="Phobius"/>
    </source>
</evidence>
<keyword evidence="3" id="KW-1185">Reference proteome</keyword>
<keyword evidence="1" id="KW-1133">Transmembrane helix</keyword>
<reference evidence="2 3" key="2">
    <citation type="journal article" date="2013" name="Plant Cell Physiol.">
        <title>Rice Annotation Project Database (RAP-DB): an integrative and interactive database for rice genomics.</title>
        <authorList>
            <person name="Sakai H."/>
            <person name="Lee S.S."/>
            <person name="Tanaka T."/>
            <person name="Numa H."/>
            <person name="Kim J."/>
            <person name="Kawahara Y."/>
            <person name="Wakimoto H."/>
            <person name="Yang C.C."/>
            <person name="Iwamoto M."/>
            <person name="Abe T."/>
            <person name="Yamada Y."/>
            <person name="Muto A."/>
            <person name="Inokuchi H."/>
            <person name="Ikemura T."/>
            <person name="Matsumoto T."/>
            <person name="Sasaki T."/>
            <person name="Itoh T."/>
        </authorList>
    </citation>
    <scope>NUCLEOTIDE SEQUENCE [LARGE SCALE GENOMIC DNA]</scope>
    <source>
        <strain evidence="3">cv. Nipponbare</strain>
    </source>
</reference>
<accession>A0A0P0Y1Q6</accession>
<dbReference type="PaxDb" id="39947-A0A0P0Y1Q6"/>
<reference evidence="2 3" key="3">
    <citation type="journal article" date="2013" name="Rice">
        <title>Improvement of the Oryza sativa Nipponbare reference genome using next generation sequence and optical map data.</title>
        <authorList>
            <person name="Kawahara Y."/>
            <person name="de la Bastide M."/>
            <person name="Hamilton J.P."/>
            <person name="Kanamori H."/>
            <person name="McCombie W.R."/>
            <person name="Ouyang S."/>
            <person name="Schwartz D.C."/>
            <person name="Tanaka T."/>
            <person name="Wu J."/>
            <person name="Zhou S."/>
            <person name="Childs K.L."/>
            <person name="Davidson R.M."/>
            <person name="Lin H."/>
            <person name="Quesada-Ocampo L."/>
            <person name="Vaillancourt B."/>
            <person name="Sakai H."/>
            <person name="Lee S.S."/>
            <person name="Kim J."/>
            <person name="Numa H."/>
            <person name="Itoh T."/>
            <person name="Buell C.R."/>
            <person name="Matsumoto T."/>
        </authorList>
    </citation>
    <scope>NUCLEOTIDE SEQUENCE [LARGE SCALE GENOMIC DNA]</scope>
    <source>
        <strain evidence="3">cv. Nipponbare</strain>
    </source>
</reference>
<keyword evidence="1" id="KW-0472">Membrane</keyword>
<dbReference type="Gramene" id="Os11t0427601-01">
    <property type="protein sequence ID" value="Os11t0427601-01"/>
    <property type="gene ID" value="Os11g0427601"/>
</dbReference>
<dbReference type="EMBL" id="AP014967">
    <property type="protein sequence ID" value="BAT13800.1"/>
    <property type="molecule type" value="Genomic_DNA"/>
</dbReference>
<dbReference type="InParanoid" id="A0A0P0Y1Q6"/>
<organism evidence="2 3">
    <name type="scientific">Oryza sativa subsp. japonica</name>
    <name type="common">Rice</name>
    <dbReference type="NCBI Taxonomy" id="39947"/>
    <lineage>
        <taxon>Eukaryota</taxon>
        <taxon>Viridiplantae</taxon>
        <taxon>Streptophyta</taxon>
        <taxon>Embryophyta</taxon>
        <taxon>Tracheophyta</taxon>
        <taxon>Spermatophyta</taxon>
        <taxon>Magnoliopsida</taxon>
        <taxon>Liliopsida</taxon>
        <taxon>Poales</taxon>
        <taxon>Poaceae</taxon>
        <taxon>BOP clade</taxon>
        <taxon>Oryzoideae</taxon>
        <taxon>Oryzeae</taxon>
        <taxon>Oryzinae</taxon>
        <taxon>Oryza</taxon>
        <taxon>Oryza sativa</taxon>
    </lineage>
</organism>
<dbReference type="Proteomes" id="UP000059680">
    <property type="component" value="Chromosome 11"/>
</dbReference>
<protein>
    <submittedName>
        <fullName evidence="2">Os11g0427601 protein</fullName>
    </submittedName>
</protein>
<name>A0A0P0Y1Q6_ORYSJ</name>
<feature type="transmembrane region" description="Helical" evidence="1">
    <location>
        <begin position="12"/>
        <end position="31"/>
    </location>
</feature>
<keyword evidence="1" id="KW-0812">Transmembrane</keyword>
<dbReference type="AlphaFoldDB" id="A0A0P0Y1Q6"/>
<proteinExistence type="predicted"/>
<evidence type="ECO:0000313" key="3">
    <source>
        <dbReference type="Proteomes" id="UP000059680"/>
    </source>
</evidence>
<evidence type="ECO:0000313" key="2">
    <source>
        <dbReference type="EMBL" id="BAT13800.1"/>
    </source>
</evidence>
<feature type="non-terminal residue" evidence="2">
    <location>
        <position position="1"/>
    </location>
</feature>
<gene>
    <name evidence="2" type="ordered locus">Os11g0427601</name>
    <name evidence="2" type="ORF">OSNPB_110427601</name>
</gene>